<protein>
    <recommendedName>
        <fullName evidence="1">Transposase IS200-like domain-containing protein</fullName>
    </recommendedName>
</protein>
<dbReference type="STRING" id="1798512.A3A39_01495"/>
<dbReference type="GO" id="GO:0006313">
    <property type="term" value="P:DNA transposition"/>
    <property type="evidence" value="ECO:0007669"/>
    <property type="project" value="InterPro"/>
</dbReference>
<name>A0A1F6F3Y4_9BACT</name>
<dbReference type="InterPro" id="IPR036515">
    <property type="entry name" value="Transposase_17_sf"/>
</dbReference>
<dbReference type="PANTHER" id="PTHR34322">
    <property type="entry name" value="TRANSPOSASE, Y1_TNP DOMAIN-CONTAINING"/>
    <property type="match status" value="1"/>
</dbReference>
<evidence type="ECO:0000259" key="1">
    <source>
        <dbReference type="SMART" id="SM01321"/>
    </source>
</evidence>
<dbReference type="Pfam" id="PF01797">
    <property type="entry name" value="Y1_Tnp"/>
    <property type="match status" value="1"/>
</dbReference>
<proteinExistence type="predicted"/>
<feature type="domain" description="Transposase IS200-like" evidence="1">
    <location>
        <begin position="1"/>
        <end position="138"/>
    </location>
</feature>
<dbReference type="GO" id="GO:0004803">
    <property type="term" value="F:transposase activity"/>
    <property type="evidence" value="ECO:0007669"/>
    <property type="project" value="InterPro"/>
</dbReference>
<dbReference type="PANTHER" id="PTHR34322:SF2">
    <property type="entry name" value="TRANSPOSASE IS200-LIKE DOMAIN-CONTAINING PROTEIN"/>
    <property type="match status" value="1"/>
</dbReference>
<dbReference type="GO" id="GO:0003677">
    <property type="term" value="F:DNA binding"/>
    <property type="evidence" value="ECO:0007669"/>
    <property type="project" value="InterPro"/>
</dbReference>
<comment type="caution">
    <text evidence="2">The sequence shown here is derived from an EMBL/GenBank/DDBJ whole genome shotgun (WGS) entry which is preliminary data.</text>
</comment>
<reference evidence="2 3" key="1">
    <citation type="journal article" date="2016" name="Nat. Commun.">
        <title>Thousands of microbial genomes shed light on interconnected biogeochemical processes in an aquifer system.</title>
        <authorList>
            <person name="Anantharaman K."/>
            <person name="Brown C.T."/>
            <person name="Hug L.A."/>
            <person name="Sharon I."/>
            <person name="Castelle C.J."/>
            <person name="Probst A.J."/>
            <person name="Thomas B.C."/>
            <person name="Singh A."/>
            <person name="Wilkins M.J."/>
            <person name="Karaoz U."/>
            <person name="Brodie E.L."/>
            <person name="Williams K.H."/>
            <person name="Hubbard S.S."/>
            <person name="Banfield J.F."/>
        </authorList>
    </citation>
    <scope>NUCLEOTIDE SEQUENCE [LARGE SCALE GENOMIC DNA]</scope>
</reference>
<organism evidence="2 3">
    <name type="scientific">Candidatus Kaiserbacteria bacterium RIFCSPLOWO2_01_FULL_54_13</name>
    <dbReference type="NCBI Taxonomy" id="1798512"/>
    <lineage>
        <taxon>Bacteria</taxon>
        <taxon>Candidatus Kaiseribacteriota</taxon>
    </lineage>
</organism>
<dbReference type="SUPFAM" id="SSF143422">
    <property type="entry name" value="Transposase IS200-like"/>
    <property type="match status" value="1"/>
</dbReference>
<evidence type="ECO:0000313" key="2">
    <source>
        <dbReference type="EMBL" id="OGG80544.1"/>
    </source>
</evidence>
<accession>A0A1F6F3Y4</accession>
<dbReference type="InterPro" id="IPR002686">
    <property type="entry name" value="Transposase_17"/>
</dbReference>
<evidence type="ECO:0000313" key="3">
    <source>
        <dbReference type="Proteomes" id="UP000177372"/>
    </source>
</evidence>
<dbReference type="Proteomes" id="UP000177372">
    <property type="component" value="Unassembled WGS sequence"/>
</dbReference>
<gene>
    <name evidence="2" type="ORF">A3A39_01495</name>
</gene>
<sequence>MELYHILNRGTEKRTIYMDDRDRARFVHDLFEFNDTKPASNVAYSFRKIMDVGHPYIERERIVDLHAWCLMRNHYHLLVSERTEGGLISFMRKLNTGYTNYFNERYKRSGVLFQGKTKKILIHSSAHFLHILHYIHLNPLDYLSGAREWRNSRVADSTKAKAYLEKYPWSSYADYCGRKNFPSILTTEFFKESIGNVEKETLSYLRNPAKSSDKLPERFLE</sequence>
<dbReference type="EMBL" id="MFLZ01000005">
    <property type="protein sequence ID" value="OGG80544.1"/>
    <property type="molecule type" value="Genomic_DNA"/>
</dbReference>
<dbReference type="Gene3D" id="3.30.70.1290">
    <property type="entry name" value="Transposase IS200-like"/>
    <property type="match status" value="1"/>
</dbReference>
<dbReference type="SMART" id="SM01321">
    <property type="entry name" value="Y1_Tnp"/>
    <property type="match status" value="1"/>
</dbReference>
<dbReference type="AlphaFoldDB" id="A0A1F6F3Y4"/>